<dbReference type="GO" id="GO:0008270">
    <property type="term" value="F:zinc ion binding"/>
    <property type="evidence" value="ECO:0007669"/>
    <property type="project" value="UniProtKB-KW"/>
</dbReference>
<keyword evidence="3" id="KW-0862">Zinc</keyword>
<evidence type="ECO:0000313" key="6">
    <source>
        <dbReference type="EMBL" id="JAT09680.1"/>
    </source>
</evidence>
<keyword evidence="4" id="KW-0175">Coiled coil</keyword>
<gene>
    <name evidence="6" type="ORF">g.39018</name>
</gene>
<evidence type="ECO:0000256" key="4">
    <source>
        <dbReference type="SAM" id="Coils"/>
    </source>
</evidence>
<dbReference type="InterPro" id="IPR013083">
    <property type="entry name" value="Znf_RING/FYVE/PHD"/>
</dbReference>
<evidence type="ECO:0000256" key="2">
    <source>
        <dbReference type="ARBA" id="ARBA00022771"/>
    </source>
</evidence>
<dbReference type="Gene3D" id="3.30.40.10">
    <property type="entry name" value="Zinc/RING finger domain, C3HC4 (zinc finger)"/>
    <property type="match status" value="1"/>
</dbReference>
<evidence type="ECO:0000256" key="1">
    <source>
        <dbReference type="ARBA" id="ARBA00022723"/>
    </source>
</evidence>
<name>A0A1B6KE03_9HEMI</name>
<evidence type="ECO:0000256" key="3">
    <source>
        <dbReference type="ARBA" id="ARBA00022833"/>
    </source>
</evidence>
<reference evidence="6" key="1">
    <citation type="submission" date="2015-11" db="EMBL/GenBank/DDBJ databases">
        <title>De novo transcriptome assembly of four potential Pierce s Disease insect vectors from Arizona vineyards.</title>
        <authorList>
            <person name="Tassone E.E."/>
        </authorList>
    </citation>
    <scope>NUCLEOTIDE SEQUENCE</scope>
</reference>
<feature type="coiled-coil region" evidence="4">
    <location>
        <begin position="116"/>
        <end position="172"/>
    </location>
</feature>
<dbReference type="AlphaFoldDB" id="A0A1B6KE03"/>
<dbReference type="PROSITE" id="PS01359">
    <property type="entry name" value="ZF_PHD_1"/>
    <property type="match status" value="1"/>
</dbReference>
<feature type="non-terminal residue" evidence="6">
    <location>
        <position position="381"/>
    </location>
</feature>
<evidence type="ECO:0008006" key="7">
    <source>
        <dbReference type="Google" id="ProtNLM"/>
    </source>
</evidence>
<accession>A0A1B6KE03</accession>
<keyword evidence="1" id="KW-0479">Metal-binding</keyword>
<proteinExistence type="predicted"/>
<dbReference type="EMBL" id="GEBQ01030297">
    <property type="protein sequence ID" value="JAT09680.1"/>
    <property type="molecule type" value="Transcribed_RNA"/>
</dbReference>
<organism evidence="6">
    <name type="scientific">Graphocephala atropunctata</name>
    <dbReference type="NCBI Taxonomy" id="36148"/>
    <lineage>
        <taxon>Eukaryota</taxon>
        <taxon>Metazoa</taxon>
        <taxon>Ecdysozoa</taxon>
        <taxon>Arthropoda</taxon>
        <taxon>Hexapoda</taxon>
        <taxon>Insecta</taxon>
        <taxon>Pterygota</taxon>
        <taxon>Neoptera</taxon>
        <taxon>Paraneoptera</taxon>
        <taxon>Hemiptera</taxon>
        <taxon>Auchenorrhyncha</taxon>
        <taxon>Membracoidea</taxon>
        <taxon>Cicadellidae</taxon>
        <taxon>Cicadellinae</taxon>
        <taxon>Cicadellini</taxon>
        <taxon>Graphocephala</taxon>
    </lineage>
</organism>
<dbReference type="SUPFAM" id="SSF57903">
    <property type="entry name" value="FYVE/PHD zinc finger"/>
    <property type="match status" value="1"/>
</dbReference>
<evidence type="ECO:0000256" key="5">
    <source>
        <dbReference type="SAM" id="MobiDB-lite"/>
    </source>
</evidence>
<sequence>MSKYPCGICTIGVKHKGILCTGDCSKWYHSKCLKWTEKKFKNLSKTEIESWQCLGCCQTSVINKENTSLTPTIEEISSKLLNYNNMEDIDPETSLTLAAEVGNTLLMENNSLKEKINTLTLTNSNLALKINNLENQNLTYLEEQIEELLNEKQILINTNNTLVERLNEAELQLNKEKHFRNELVNKFEEHDVDKENTIKKLEIDIQSLHNEIKCLKHDLLTTQSSDIKHYKNMETQTLGLPREEHELSKNSFLVSMLTEIKINQDNMESSLKPLINYHVSQQQLKSIVKTPINLTNDKTPCLRDKHKNRSAKSNKGESKNTAYKNSMYSASLQVAKCNKQFRSTNENTIIDLSDKVTTKTTITSPTTSKNKSYTSKCPSST</sequence>
<feature type="region of interest" description="Disordered" evidence="5">
    <location>
        <begin position="358"/>
        <end position="381"/>
    </location>
</feature>
<dbReference type="InterPro" id="IPR011011">
    <property type="entry name" value="Znf_FYVE_PHD"/>
</dbReference>
<keyword evidence="2" id="KW-0863">Zinc-finger</keyword>
<protein>
    <recommendedName>
        <fullName evidence="7">PHD-type domain-containing protein</fullName>
    </recommendedName>
</protein>
<dbReference type="InterPro" id="IPR019786">
    <property type="entry name" value="Zinc_finger_PHD-type_CS"/>
</dbReference>
<feature type="compositionally biased region" description="Low complexity" evidence="5">
    <location>
        <begin position="358"/>
        <end position="372"/>
    </location>
</feature>
<feature type="region of interest" description="Disordered" evidence="5">
    <location>
        <begin position="298"/>
        <end position="322"/>
    </location>
</feature>